<feature type="compositionally biased region" description="Low complexity" evidence="1">
    <location>
        <begin position="330"/>
        <end position="342"/>
    </location>
</feature>
<keyword evidence="2" id="KW-0812">Transmembrane</keyword>
<evidence type="ECO:0000256" key="2">
    <source>
        <dbReference type="SAM" id="Phobius"/>
    </source>
</evidence>
<keyword evidence="2" id="KW-0472">Membrane</keyword>
<feature type="region of interest" description="Disordered" evidence="1">
    <location>
        <begin position="322"/>
        <end position="366"/>
    </location>
</feature>
<feature type="transmembrane region" description="Helical" evidence="2">
    <location>
        <begin position="278"/>
        <end position="299"/>
    </location>
</feature>
<feature type="transmembrane region" description="Helical" evidence="2">
    <location>
        <begin position="210"/>
        <end position="228"/>
    </location>
</feature>
<dbReference type="EMBL" id="KU736867">
    <property type="protein sequence ID" value="AMP42137.1"/>
    <property type="molecule type" value="Genomic_DNA"/>
</dbReference>
<protein>
    <recommendedName>
        <fullName evidence="4">Glycerophosphoryl diester phosphodiesterase membrane domain-containing protein</fullName>
    </recommendedName>
</protein>
<accession>A0A142BVJ9</accession>
<reference evidence="3" key="1">
    <citation type="journal article" date="2016" name="Appl. Environ. Microbiol.">
        <title>Diversity of the Tetracycline Mobilome within a Chinese Pig Manure Sample.</title>
        <authorList>
            <person name="Leclercq S.O."/>
            <person name="Wang C."/>
            <person name="Zhu Y."/>
            <person name="Wu H."/>
            <person name="Du X."/>
            <person name="Liu Z."/>
            <person name="Feng J."/>
        </authorList>
    </citation>
    <scope>NUCLEOTIDE SEQUENCE</scope>
</reference>
<feature type="transmembrane region" description="Helical" evidence="2">
    <location>
        <begin position="37"/>
        <end position="59"/>
    </location>
</feature>
<sequence>MREYEPIRIRPLTLRGVFGITWKVFSRRFGALLGYHALYLLVAFLIVGIALLPILQPLLSLDAAVWSSIESSGANAFRVVGGLLMALLLLTLSFLLLSLLIMPIYSGTMFGEMSARIYGSASSVGLMLRRSKFSLKRFFTTALCNMLAALGISLVVRLVTSVFTSFITISAVFNAVPYLLEEGAEGFFHAGAGLVIPFILLFIVMVAVQLAGSAFLLFVYPVAVNEPVKNFAAIKRSFTLVGKRYGRVFGCTLIVAGITLLPTLLAVAGFALSVALGGAAGVVLGVLSALLYLAIIILLSPYEMALATVLYFDSRTRLEGTAWLGEPEEQPAQPETQQQPAPQEFPAPEPAQPEEPRFPEEDRPEA</sequence>
<feature type="transmembrane region" description="Helical" evidence="2">
    <location>
        <begin position="248"/>
        <end position="272"/>
    </location>
</feature>
<feature type="compositionally biased region" description="Pro residues" evidence="1">
    <location>
        <begin position="343"/>
        <end position="353"/>
    </location>
</feature>
<reference evidence="3" key="2">
    <citation type="submission" date="2016-02" db="EMBL/GenBank/DDBJ databases">
        <authorList>
            <person name="Wen L."/>
            <person name="He K."/>
            <person name="Yang H."/>
        </authorList>
    </citation>
    <scope>NUCLEOTIDE SEQUENCE</scope>
</reference>
<evidence type="ECO:0008006" key="4">
    <source>
        <dbReference type="Google" id="ProtNLM"/>
    </source>
</evidence>
<feature type="compositionally biased region" description="Basic and acidic residues" evidence="1">
    <location>
        <begin position="354"/>
        <end position="366"/>
    </location>
</feature>
<proteinExistence type="predicted"/>
<dbReference type="AlphaFoldDB" id="A0A142BVJ9"/>
<evidence type="ECO:0000313" key="3">
    <source>
        <dbReference type="EMBL" id="AMP42137.1"/>
    </source>
</evidence>
<evidence type="ECO:0000256" key="1">
    <source>
        <dbReference type="SAM" id="MobiDB-lite"/>
    </source>
</evidence>
<feature type="transmembrane region" description="Helical" evidence="2">
    <location>
        <begin position="162"/>
        <end position="180"/>
    </location>
</feature>
<keyword evidence="2" id="KW-1133">Transmembrane helix</keyword>
<name>A0A142BVJ9_9BACT</name>
<feature type="transmembrane region" description="Helical" evidence="2">
    <location>
        <begin position="79"/>
        <end position="105"/>
    </location>
</feature>
<organism evidence="3">
    <name type="scientific">uncultured bacterium IN-02</name>
    <dbReference type="NCBI Taxonomy" id="1805580"/>
    <lineage>
        <taxon>Bacteria</taxon>
        <taxon>environmental samples</taxon>
    </lineage>
</organism>